<organism evidence="1 2">
    <name type="scientific">Crepidotus variabilis</name>
    <dbReference type="NCBI Taxonomy" id="179855"/>
    <lineage>
        <taxon>Eukaryota</taxon>
        <taxon>Fungi</taxon>
        <taxon>Dikarya</taxon>
        <taxon>Basidiomycota</taxon>
        <taxon>Agaricomycotina</taxon>
        <taxon>Agaricomycetes</taxon>
        <taxon>Agaricomycetidae</taxon>
        <taxon>Agaricales</taxon>
        <taxon>Agaricineae</taxon>
        <taxon>Crepidotaceae</taxon>
        <taxon>Crepidotus</taxon>
    </lineage>
</organism>
<comment type="caution">
    <text evidence="1">The sequence shown here is derived from an EMBL/GenBank/DDBJ whole genome shotgun (WGS) entry which is preliminary data.</text>
</comment>
<dbReference type="InterPro" id="IPR015943">
    <property type="entry name" value="WD40/YVTN_repeat-like_dom_sf"/>
</dbReference>
<dbReference type="EMBL" id="MU158038">
    <property type="protein sequence ID" value="KAF9521512.1"/>
    <property type="molecule type" value="Genomic_DNA"/>
</dbReference>
<name>A0A9P6E2W9_9AGAR</name>
<dbReference type="SUPFAM" id="SSF63829">
    <property type="entry name" value="Calcium-dependent phosphotriesterase"/>
    <property type="match status" value="1"/>
</dbReference>
<evidence type="ECO:0000313" key="1">
    <source>
        <dbReference type="EMBL" id="KAF9521512.1"/>
    </source>
</evidence>
<dbReference type="Proteomes" id="UP000807306">
    <property type="component" value="Unassembled WGS sequence"/>
</dbReference>
<keyword evidence="2" id="KW-1185">Reference proteome</keyword>
<dbReference type="AlphaFoldDB" id="A0A9P6E2W9"/>
<gene>
    <name evidence="1" type="ORF">CPB83DRAFT_926246</name>
</gene>
<dbReference type="Gene3D" id="2.130.10.10">
    <property type="entry name" value="YVTN repeat-like/Quinoprotein amine dehydrogenase"/>
    <property type="match status" value="1"/>
</dbReference>
<protein>
    <submittedName>
        <fullName evidence="1">Uncharacterized protein</fullName>
    </submittedName>
</protein>
<sequence length="182" mass="20003">MAWEDGIEHAVPRAILFTEGGKTVTTYEMETGNIISRDVETSNLVHSKTLSTVIGSVAMCPSKRFVLMDNMANGFDLYTTAIRNGLIRTFPVKSTKGFVRNGAFGEKGEIVVCGSLVGKAYIFDFDSTEPVQVLHHGSGDGMVQTLTTSSNAKESWIATGVANGQFDIRIWRKQVRYCDERP</sequence>
<accession>A0A9P6E2W9</accession>
<proteinExistence type="predicted"/>
<reference evidence="1" key="1">
    <citation type="submission" date="2020-11" db="EMBL/GenBank/DDBJ databases">
        <authorList>
            <consortium name="DOE Joint Genome Institute"/>
            <person name="Ahrendt S."/>
            <person name="Riley R."/>
            <person name="Andreopoulos W."/>
            <person name="Labutti K."/>
            <person name="Pangilinan J."/>
            <person name="Ruiz-Duenas F.J."/>
            <person name="Barrasa J.M."/>
            <person name="Sanchez-Garcia M."/>
            <person name="Camarero S."/>
            <person name="Miyauchi S."/>
            <person name="Serrano A."/>
            <person name="Linde D."/>
            <person name="Babiker R."/>
            <person name="Drula E."/>
            <person name="Ayuso-Fernandez I."/>
            <person name="Pacheco R."/>
            <person name="Padilla G."/>
            <person name="Ferreira P."/>
            <person name="Barriuso J."/>
            <person name="Kellner H."/>
            <person name="Castanera R."/>
            <person name="Alfaro M."/>
            <person name="Ramirez L."/>
            <person name="Pisabarro A.G."/>
            <person name="Kuo A."/>
            <person name="Tritt A."/>
            <person name="Lipzen A."/>
            <person name="He G."/>
            <person name="Yan M."/>
            <person name="Ng V."/>
            <person name="Cullen D."/>
            <person name="Martin F."/>
            <person name="Rosso M.-N."/>
            <person name="Henrissat B."/>
            <person name="Hibbett D."/>
            <person name="Martinez A.T."/>
            <person name="Grigoriev I.V."/>
        </authorList>
    </citation>
    <scope>NUCLEOTIDE SEQUENCE</scope>
    <source>
        <strain evidence="1">CBS 506.95</strain>
    </source>
</reference>
<dbReference type="OrthoDB" id="3238562at2759"/>
<evidence type="ECO:0000313" key="2">
    <source>
        <dbReference type="Proteomes" id="UP000807306"/>
    </source>
</evidence>